<sequence length="353" mass="39122">MPDFKIDLKNAPIPTKDGDVNEYINSEAAALKEYFSRSKKVIFVNGMGNTGQDHAESAMALSLVQLCPVIGVFNQSSGLVKDLLQCLADKNQFQGPVSSTAQSKVESGNSLWNRILKGYRTPEQVMMSALSRNPVQVSLFNELRKPENRRREIFAHSQGNLILSNVLQAIGAVDGPQALAGRTVHTFGSPAVFYPPGVQKFEHGFTFDPVNWLSGFDRSFSISKVGVPTGAKNPITHGFLWYLQDDPRFVINRFRTGGWGATFNMDEDGLAKCLAAMETNLPRVRKVIDFLDKYQNSDADDVSVLYVQAIQQKPAVRTALKADKELVKLLIKTMDEGYTSGEERDAINWLKAL</sequence>
<dbReference type="AlphaFoldDB" id="A0A5C1AU03"/>
<keyword evidence="2" id="KW-1185">Reference proteome</keyword>
<dbReference type="Proteomes" id="UP000324974">
    <property type="component" value="Chromosome"/>
</dbReference>
<protein>
    <submittedName>
        <fullName evidence="1">Uncharacterized protein</fullName>
    </submittedName>
</protein>
<evidence type="ECO:0000313" key="2">
    <source>
        <dbReference type="Proteomes" id="UP000324974"/>
    </source>
</evidence>
<dbReference type="RefSeq" id="WP_149115323.1">
    <property type="nucleotide sequence ID" value="NZ_CP042425.1"/>
</dbReference>
<proteinExistence type="predicted"/>
<dbReference type="KEGG" id="lrs:PX52LOC_08211"/>
<reference evidence="2" key="1">
    <citation type="submission" date="2019-08" db="EMBL/GenBank/DDBJ databases">
        <title>Limnoglobus roseus gen. nov., sp. nov., a novel freshwater planctomycete with a giant genome from the family Gemmataceae.</title>
        <authorList>
            <person name="Kulichevskaya I.S."/>
            <person name="Naumoff D.G."/>
            <person name="Miroshnikov K."/>
            <person name="Ivanova A."/>
            <person name="Philippov D.A."/>
            <person name="Hakobyan A."/>
            <person name="Rijpstra I.C."/>
            <person name="Sinninghe Damste J.S."/>
            <person name="Liesack W."/>
            <person name="Dedysh S.N."/>
        </authorList>
    </citation>
    <scope>NUCLEOTIDE SEQUENCE [LARGE SCALE GENOMIC DNA]</scope>
    <source>
        <strain evidence="2">PX52</strain>
    </source>
</reference>
<dbReference type="OrthoDB" id="242387at2"/>
<dbReference type="EMBL" id="CP042425">
    <property type="protein sequence ID" value="QEL21082.1"/>
    <property type="molecule type" value="Genomic_DNA"/>
</dbReference>
<evidence type="ECO:0000313" key="1">
    <source>
        <dbReference type="EMBL" id="QEL21082.1"/>
    </source>
</evidence>
<gene>
    <name evidence="1" type="ORF">PX52LOC_08211</name>
</gene>
<accession>A0A5C1AU03</accession>
<name>A0A5C1AU03_9BACT</name>
<organism evidence="1 2">
    <name type="scientific">Limnoglobus roseus</name>
    <dbReference type="NCBI Taxonomy" id="2598579"/>
    <lineage>
        <taxon>Bacteria</taxon>
        <taxon>Pseudomonadati</taxon>
        <taxon>Planctomycetota</taxon>
        <taxon>Planctomycetia</taxon>
        <taxon>Gemmatales</taxon>
        <taxon>Gemmataceae</taxon>
        <taxon>Limnoglobus</taxon>
    </lineage>
</organism>